<dbReference type="SUPFAM" id="SSF56436">
    <property type="entry name" value="C-type lectin-like"/>
    <property type="match status" value="1"/>
</dbReference>
<protein>
    <submittedName>
        <fullName evidence="2">5-histidylcysteine sulfoxide synthase</fullName>
    </submittedName>
</protein>
<dbReference type="InterPro" id="IPR051043">
    <property type="entry name" value="Sulfatase_Mod_Factor_Kinase"/>
</dbReference>
<sequence length="477" mass="55090">MSSSEIVLCDRALSLVPQPIQQTKISSMNTLKLQLPIQLNTCSREAIFSYFQNAWELEDSLMKSIVGEETFYLNPDSLRNPLIFYLGHSAGFYINKLMMVNLLDKSINPDYEFIFGVGVDPQTPDELNAAISHIEWPELAKVWEYRNQAYEIVSKIIKNTALNLPIHQNHPLWALIMGIEHQRIHFETSSMLIRQLPVEKVARPENWQYAPSNSDISHNEIIEISGGLVEVGKPEDFPLFGWDCEYGDRQVNVAPFAASKYMITNAEFQEFVNAGGYEKQIYWNEESWAWKTEYNVKHPKFWIPNNGGYNYRAMFDEIDLPLDWPVEVNHYEAMAYCRWKGEGIRLMSEAEWHLATYGSEANRKTSGLDTVNNFNLNLKFGSPSPVGILKQAESPSGLYDLRGNVWEWLSDDFNPLPGFKSHFLYEDNATPFFDNQHKMMLGGAWATNGTEALKFYRNWFRPHFYQHAGFRIAESQN</sequence>
<organism evidence="2 3">
    <name type="scientific">Floridaenema flaviceps BLCC-F50</name>
    <dbReference type="NCBI Taxonomy" id="3153642"/>
    <lineage>
        <taxon>Bacteria</taxon>
        <taxon>Bacillati</taxon>
        <taxon>Cyanobacteriota</taxon>
        <taxon>Cyanophyceae</taxon>
        <taxon>Oscillatoriophycideae</taxon>
        <taxon>Aerosakkonematales</taxon>
        <taxon>Aerosakkonemataceae</taxon>
        <taxon>Floridanema</taxon>
        <taxon>Floridanema flaviceps</taxon>
    </lineage>
</organism>
<dbReference type="Gene3D" id="3.90.1580.10">
    <property type="entry name" value="paralog of FGE (formylglycine-generating enzyme)"/>
    <property type="match status" value="1"/>
</dbReference>
<evidence type="ECO:0000259" key="1">
    <source>
        <dbReference type="Pfam" id="PF03781"/>
    </source>
</evidence>
<comment type="caution">
    <text evidence="2">The sequence shown here is derived from an EMBL/GenBank/DDBJ whole genome shotgun (WGS) entry which is preliminary data.</text>
</comment>
<dbReference type="Proteomes" id="UP001576784">
    <property type="component" value="Unassembled WGS sequence"/>
</dbReference>
<dbReference type="Pfam" id="PF03781">
    <property type="entry name" value="FGE-sulfatase"/>
    <property type="match status" value="1"/>
</dbReference>
<dbReference type="PANTHER" id="PTHR23150">
    <property type="entry name" value="SULFATASE MODIFYING FACTOR 1, 2"/>
    <property type="match status" value="1"/>
</dbReference>
<dbReference type="InterPro" id="IPR005532">
    <property type="entry name" value="SUMF_dom"/>
</dbReference>
<dbReference type="InterPro" id="IPR027577">
    <property type="entry name" value="OvoA_Nterm"/>
</dbReference>
<dbReference type="InterPro" id="IPR042095">
    <property type="entry name" value="SUMF_sf"/>
</dbReference>
<keyword evidence="3" id="KW-1185">Reference proteome</keyword>
<dbReference type="NCBIfam" id="TIGR04344">
    <property type="entry name" value="ovoA_Nterm"/>
    <property type="match status" value="1"/>
</dbReference>
<proteinExistence type="predicted"/>
<feature type="domain" description="Sulfatase-modifying factor enzyme-like" evidence="1">
    <location>
        <begin position="219"/>
        <end position="473"/>
    </location>
</feature>
<dbReference type="PANTHER" id="PTHR23150:SF26">
    <property type="entry name" value="GENERIC METHYLTRANSFERASE"/>
    <property type="match status" value="1"/>
</dbReference>
<name>A0ABV4XQ88_9CYAN</name>
<evidence type="ECO:0000313" key="3">
    <source>
        <dbReference type="Proteomes" id="UP001576784"/>
    </source>
</evidence>
<dbReference type="RefSeq" id="WP_413263526.1">
    <property type="nucleotide sequence ID" value="NZ_JBHFNR010000089.1"/>
</dbReference>
<evidence type="ECO:0000313" key="2">
    <source>
        <dbReference type="EMBL" id="MFB2893874.1"/>
    </source>
</evidence>
<accession>A0ABV4XQ88</accession>
<reference evidence="2 3" key="1">
    <citation type="submission" date="2024-09" db="EMBL/GenBank/DDBJ databases">
        <title>Floridaenema gen nov. (Aerosakkonemataceae, Aerosakkonematales ord. nov., Cyanobacteria) from benthic tropical and subtropical fresh waters, with the description of four new species.</title>
        <authorList>
            <person name="Moretto J.A."/>
            <person name="Berthold D.E."/>
            <person name="Lefler F.W."/>
            <person name="Huang I.-S."/>
            <person name="Laughinghouse H. IV."/>
        </authorList>
    </citation>
    <scope>NUCLEOTIDE SEQUENCE [LARGE SCALE GENOMIC DNA]</scope>
    <source>
        <strain evidence="2 3">BLCC-F50</strain>
    </source>
</reference>
<dbReference type="InterPro" id="IPR016187">
    <property type="entry name" value="CTDL_fold"/>
</dbReference>
<dbReference type="EMBL" id="JBHFNR010000089">
    <property type="protein sequence ID" value="MFB2893874.1"/>
    <property type="molecule type" value="Genomic_DNA"/>
</dbReference>
<gene>
    <name evidence="2" type="primary">ovoA</name>
    <name evidence="2" type="ORF">ACE1CI_13265</name>
</gene>